<keyword evidence="10" id="KW-0238">DNA-binding</keyword>
<dbReference type="InterPro" id="IPR003265">
    <property type="entry name" value="HhH-GPD_domain"/>
</dbReference>
<comment type="function">
    <text evidence="10">DNA repair enzyme that has both DNA N-glycosylase activity and AP-lyase activity. The DNA N-glycosylase activity releases various damaged pyrimidines from DNA by cleaving the N-glycosidic bond, leaving an AP (apurinic/apyrimidinic) site. The AP-lyase activity cleaves the phosphodiester bond 3' to the AP site by a beta-elimination, leaving a 3'-terminal unsaturated sugar and a product with a terminal 5'-phosphate.</text>
</comment>
<dbReference type="PANTHER" id="PTHR10359:SF18">
    <property type="entry name" value="ENDONUCLEASE III"/>
    <property type="match status" value="1"/>
</dbReference>
<dbReference type="PROSITE" id="PS01155">
    <property type="entry name" value="ENDONUCLEASE_III_2"/>
    <property type="match status" value="1"/>
</dbReference>
<dbReference type="SUPFAM" id="SSF48150">
    <property type="entry name" value="DNA-glycosylase"/>
    <property type="match status" value="1"/>
</dbReference>
<evidence type="ECO:0000256" key="3">
    <source>
        <dbReference type="ARBA" id="ARBA00022723"/>
    </source>
</evidence>
<dbReference type="EMBL" id="CACVAQ010000096">
    <property type="protein sequence ID" value="CAA6804197.1"/>
    <property type="molecule type" value="Genomic_DNA"/>
</dbReference>
<dbReference type="InterPro" id="IPR005759">
    <property type="entry name" value="Nth"/>
</dbReference>
<dbReference type="FunFam" id="1.10.1670.10:FF:000019">
    <property type="entry name" value="Endonuclease III"/>
    <property type="match status" value="1"/>
</dbReference>
<keyword evidence="4 10" id="KW-0227">DNA damage</keyword>
<organism evidence="12">
    <name type="scientific">uncultured Aureispira sp</name>
    <dbReference type="NCBI Taxonomy" id="1331704"/>
    <lineage>
        <taxon>Bacteria</taxon>
        <taxon>Pseudomonadati</taxon>
        <taxon>Bacteroidota</taxon>
        <taxon>Saprospiria</taxon>
        <taxon>Saprospirales</taxon>
        <taxon>Saprospiraceae</taxon>
        <taxon>Aureispira</taxon>
        <taxon>environmental samples</taxon>
    </lineage>
</organism>
<dbReference type="Gene3D" id="1.10.1670.10">
    <property type="entry name" value="Helix-hairpin-Helix base-excision DNA repair enzymes (C-terminal)"/>
    <property type="match status" value="1"/>
</dbReference>
<evidence type="ECO:0000256" key="10">
    <source>
        <dbReference type="HAMAP-Rule" id="MF_00942"/>
    </source>
</evidence>
<dbReference type="NCBIfam" id="TIGR01083">
    <property type="entry name" value="nth"/>
    <property type="match status" value="1"/>
</dbReference>
<comment type="catalytic activity">
    <reaction evidence="10">
        <text>2'-deoxyribonucleotide-(2'-deoxyribose 5'-phosphate)-2'-deoxyribonucleotide-DNA = a 3'-end 2'-deoxyribonucleotide-(2,3-dehydro-2,3-deoxyribose 5'-phosphate)-DNA + a 5'-end 5'-phospho-2'-deoxyribonucleoside-DNA + H(+)</text>
        <dbReference type="Rhea" id="RHEA:66592"/>
        <dbReference type="Rhea" id="RHEA-COMP:13180"/>
        <dbReference type="Rhea" id="RHEA-COMP:16897"/>
        <dbReference type="Rhea" id="RHEA-COMP:17067"/>
        <dbReference type="ChEBI" id="CHEBI:15378"/>
        <dbReference type="ChEBI" id="CHEBI:136412"/>
        <dbReference type="ChEBI" id="CHEBI:157695"/>
        <dbReference type="ChEBI" id="CHEBI:167181"/>
        <dbReference type="EC" id="4.2.99.18"/>
    </reaction>
</comment>
<evidence type="ECO:0000256" key="9">
    <source>
        <dbReference type="ARBA" id="ARBA00023295"/>
    </source>
</evidence>
<evidence type="ECO:0000259" key="11">
    <source>
        <dbReference type="SMART" id="SM00478"/>
    </source>
</evidence>
<feature type="domain" description="HhH-GPD" evidence="11">
    <location>
        <begin position="39"/>
        <end position="186"/>
    </location>
</feature>
<protein>
    <recommendedName>
        <fullName evidence="10">Endonuclease III</fullName>
        <ecNumber evidence="10">4.2.99.18</ecNumber>
    </recommendedName>
    <alternativeName>
        <fullName evidence="10">DNA-(apurinic or apyrimidinic site) lyase</fullName>
    </alternativeName>
</protein>
<keyword evidence="12" id="KW-0540">Nuclease</keyword>
<dbReference type="EC" id="4.2.99.18" evidence="10"/>
<dbReference type="FunFam" id="1.10.340.30:FF:000001">
    <property type="entry name" value="Endonuclease III"/>
    <property type="match status" value="1"/>
</dbReference>
<name>A0A6S6SFS0_9BACT</name>
<keyword evidence="12" id="KW-0255">Endonuclease</keyword>
<comment type="cofactor">
    <cofactor evidence="10">
        <name>[4Fe-4S] cluster</name>
        <dbReference type="ChEBI" id="CHEBI:49883"/>
    </cofactor>
    <text evidence="10">Binds 1 [4Fe-4S] cluster.</text>
</comment>
<dbReference type="PIRSF" id="PIRSF001435">
    <property type="entry name" value="Nth"/>
    <property type="match status" value="1"/>
</dbReference>
<dbReference type="CDD" id="cd00056">
    <property type="entry name" value="ENDO3c"/>
    <property type="match status" value="1"/>
</dbReference>
<comment type="caution">
    <text evidence="10">Lacks conserved residue(s) required for the propagation of feature annotation.</text>
</comment>
<dbReference type="InterPro" id="IPR023170">
    <property type="entry name" value="HhH_base_excis_C"/>
</dbReference>
<evidence type="ECO:0000256" key="6">
    <source>
        <dbReference type="ARBA" id="ARBA00023004"/>
    </source>
</evidence>
<evidence type="ECO:0000256" key="4">
    <source>
        <dbReference type="ARBA" id="ARBA00022763"/>
    </source>
</evidence>
<dbReference type="InterPro" id="IPR011257">
    <property type="entry name" value="DNA_glycosylase"/>
</dbReference>
<keyword evidence="2" id="KW-0004">4Fe-4S</keyword>
<gene>
    <name evidence="10" type="primary">nth</name>
    <name evidence="12" type="ORF">HELGO_WM33295</name>
</gene>
<proteinExistence type="inferred from homology"/>
<evidence type="ECO:0000256" key="1">
    <source>
        <dbReference type="ARBA" id="ARBA00008343"/>
    </source>
</evidence>
<sequence>MKKAEIVETIQNRLEGYYPETPVPLDHKDPYTLLVAVLLSAQCTDARVNTVTPALFELADNPKDMAKVAVEDIRAIIRPCGLSPKKSKAISELSKILMEKHDGEVPEDMAALEELPGVGHKTASVVMAQAFGEPAFPVDTHIHRLAYRWKLTNGKNVVQTEKDLKRLFPREIWNKLHLQFIFFGREYCPARGHNPYECPICKEFGRKELFKEYDKVQEKKRNNSKK</sequence>
<dbReference type="Gene3D" id="1.10.340.30">
    <property type="entry name" value="Hypothetical protein, domain 2"/>
    <property type="match status" value="1"/>
</dbReference>
<dbReference type="GO" id="GO:0051539">
    <property type="term" value="F:4 iron, 4 sulfur cluster binding"/>
    <property type="evidence" value="ECO:0007669"/>
    <property type="project" value="UniProtKB-KW"/>
</dbReference>
<dbReference type="AlphaFoldDB" id="A0A6S6SFS0"/>
<accession>A0A6S6SFS0</accession>
<dbReference type="GO" id="GO:0140078">
    <property type="term" value="F:class I DNA-(apurinic or apyrimidinic site) endonuclease activity"/>
    <property type="evidence" value="ECO:0007669"/>
    <property type="project" value="UniProtKB-EC"/>
</dbReference>
<comment type="similarity">
    <text evidence="1 10">Belongs to the Nth/MutY family.</text>
</comment>
<dbReference type="PANTHER" id="PTHR10359">
    <property type="entry name" value="A/G-SPECIFIC ADENINE GLYCOSYLASE/ENDONUCLEASE III"/>
    <property type="match status" value="1"/>
</dbReference>
<keyword evidence="8 10" id="KW-0234">DNA repair</keyword>
<evidence type="ECO:0000256" key="8">
    <source>
        <dbReference type="ARBA" id="ARBA00023204"/>
    </source>
</evidence>
<evidence type="ECO:0000256" key="7">
    <source>
        <dbReference type="ARBA" id="ARBA00023014"/>
    </source>
</evidence>
<dbReference type="SMART" id="SM00478">
    <property type="entry name" value="ENDO3c"/>
    <property type="match status" value="1"/>
</dbReference>
<keyword evidence="6" id="KW-0408">Iron</keyword>
<dbReference type="HAMAP" id="MF_00942">
    <property type="entry name" value="Nth"/>
    <property type="match status" value="1"/>
</dbReference>
<keyword evidence="9 10" id="KW-0326">Glycosidase</keyword>
<dbReference type="GO" id="GO:0046872">
    <property type="term" value="F:metal ion binding"/>
    <property type="evidence" value="ECO:0007669"/>
    <property type="project" value="UniProtKB-KW"/>
</dbReference>
<dbReference type="Pfam" id="PF00730">
    <property type="entry name" value="HhH-GPD"/>
    <property type="match status" value="1"/>
</dbReference>
<keyword evidence="3" id="KW-0479">Metal-binding</keyword>
<keyword evidence="7" id="KW-0411">Iron-sulfur</keyword>
<dbReference type="InterPro" id="IPR004036">
    <property type="entry name" value="Endonuclease-III-like_CS2"/>
</dbReference>
<evidence type="ECO:0000313" key="12">
    <source>
        <dbReference type="EMBL" id="CAA6804197.1"/>
    </source>
</evidence>
<dbReference type="GO" id="GO:0019104">
    <property type="term" value="F:DNA N-glycosylase activity"/>
    <property type="evidence" value="ECO:0007669"/>
    <property type="project" value="UniProtKB-UniRule"/>
</dbReference>
<keyword evidence="10 12" id="KW-0456">Lyase</keyword>
<evidence type="ECO:0000256" key="2">
    <source>
        <dbReference type="ARBA" id="ARBA00022485"/>
    </source>
</evidence>
<dbReference type="GO" id="GO:0006285">
    <property type="term" value="P:base-excision repair, AP site formation"/>
    <property type="evidence" value="ECO:0007669"/>
    <property type="project" value="TreeGrafter"/>
</dbReference>
<keyword evidence="5 10" id="KW-0378">Hydrolase</keyword>
<dbReference type="GO" id="GO:0003677">
    <property type="term" value="F:DNA binding"/>
    <property type="evidence" value="ECO:0007669"/>
    <property type="project" value="UniProtKB-UniRule"/>
</dbReference>
<evidence type="ECO:0000256" key="5">
    <source>
        <dbReference type="ARBA" id="ARBA00022801"/>
    </source>
</evidence>
<reference evidence="12" key="1">
    <citation type="submission" date="2020-01" db="EMBL/GenBank/DDBJ databases">
        <authorList>
            <person name="Meier V. D."/>
            <person name="Meier V D."/>
        </authorList>
    </citation>
    <scope>NUCLEOTIDE SEQUENCE</scope>
    <source>
        <strain evidence="12">HLG_WM_MAG_10</strain>
    </source>
</reference>